<protein>
    <submittedName>
        <fullName evidence="6">FAD dependent oxidoreductase</fullName>
    </submittedName>
</protein>
<dbReference type="Gene3D" id="2.60.120.260">
    <property type="entry name" value="Galactose-binding domain-like"/>
    <property type="match status" value="1"/>
</dbReference>
<organism evidence="6 7">
    <name type="scientific">Goodfellowiella coeruleoviolacea</name>
    <dbReference type="NCBI Taxonomy" id="334858"/>
    <lineage>
        <taxon>Bacteria</taxon>
        <taxon>Bacillati</taxon>
        <taxon>Actinomycetota</taxon>
        <taxon>Actinomycetes</taxon>
        <taxon>Pseudonocardiales</taxon>
        <taxon>Pseudonocardiaceae</taxon>
        <taxon>Goodfellowiella</taxon>
    </lineage>
</organism>
<proteinExistence type="predicted"/>
<dbReference type="PANTHER" id="PTHR43498">
    <property type="entry name" value="FERREDOXIN:COB-COM HETERODISULFIDE REDUCTASE SUBUNIT A"/>
    <property type="match status" value="1"/>
</dbReference>
<keyword evidence="3" id="KW-0560">Oxidoreductase</keyword>
<evidence type="ECO:0000256" key="5">
    <source>
        <dbReference type="ARBA" id="ARBA00023014"/>
    </source>
</evidence>
<keyword evidence="7" id="KW-1185">Reference proteome</keyword>
<dbReference type="SUPFAM" id="SSF51905">
    <property type="entry name" value="FAD/NAD(P)-binding domain"/>
    <property type="match status" value="1"/>
</dbReference>
<dbReference type="Pfam" id="PF12831">
    <property type="entry name" value="FAD_oxidored"/>
    <property type="match status" value="1"/>
</dbReference>
<dbReference type="GO" id="GO:0051539">
    <property type="term" value="F:4 iron, 4 sulfur cluster binding"/>
    <property type="evidence" value="ECO:0007669"/>
    <property type="project" value="UniProtKB-KW"/>
</dbReference>
<evidence type="ECO:0000256" key="4">
    <source>
        <dbReference type="ARBA" id="ARBA00023004"/>
    </source>
</evidence>
<evidence type="ECO:0000256" key="3">
    <source>
        <dbReference type="ARBA" id="ARBA00023002"/>
    </source>
</evidence>
<reference evidence="6" key="1">
    <citation type="submission" date="2022-06" db="EMBL/GenBank/DDBJ databases">
        <title>Genomic Encyclopedia of Archaeal and Bacterial Type Strains, Phase II (KMG-II): from individual species to whole genera.</title>
        <authorList>
            <person name="Goeker M."/>
        </authorList>
    </citation>
    <scope>NUCLEOTIDE SEQUENCE</scope>
    <source>
        <strain evidence="6">DSM 43935</strain>
    </source>
</reference>
<keyword evidence="1" id="KW-0004">4Fe-4S</keyword>
<dbReference type="GO" id="GO:0016491">
    <property type="term" value="F:oxidoreductase activity"/>
    <property type="evidence" value="ECO:0007669"/>
    <property type="project" value="UniProtKB-KW"/>
</dbReference>
<evidence type="ECO:0000313" key="7">
    <source>
        <dbReference type="Proteomes" id="UP001206128"/>
    </source>
</evidence>
<dbReference type="RefSeq" id="WP_253774999.1">
    <property type="nucleotide sequence ID" value="NZ_JAMTCK010000011.1"/>
</dbReference>
<dbReference type="InterPro" id="IPR036188">
    <property type="entry name" value="FAD/NAD-bd_sf"/>
</dbReference>
<keyword evidence="5" id="KW-0411">Iron-sulfur</keyword>
<dbReference type="PANTHER" id="PTHR43498:SF1">
    <property type="entry name" value="COB--COM HETERODISULFIDE REDUCTASE IRON-SULFUR SUBUNIT A"/>
    <property type="match status" value="1"/>
</dbReference>
<evidence type="ECO:0000256" key="2">
    <source>
        <dbReference type="ARBA" id="ARBA00022723"/>
    </source>
</evidence>
<sequence>MSGVDVRDHADAEPRYECDVEAELVVVGGGLAGLCLAVAAAREGCRTALVHNRPVLGGNSSSEVRVVPAGASHHSAWARETGLIEEILLADRASNHAQFWENGLTNSGYDLVLHGIAAAEPALTVLLNTHVNQVRLAGQRIVAVEAVQISTARLIRLRATQFADCTGDATLSRLAGADLDYGREARAEYDEIIAPATRDRVTAGSTLSIKARDVGRPVPFTAPAWAVPYRRPEDLGPFRVLRNVDRPEFGGFWWLEIGYPFHQITGTEEVRDTLLRHVMGVWDYIKNHHPDRDRFANYALEWVGSVVGKRESARVLGDVVLSERDCHTDRHWPDRVAGAGWYLDLHTGTGLLDVTKPGEPSLVDENYRAWVRVPPFTVPLRACYSRTVRNLWLGGRLLSSTRVANGALRVQQTLAQIGQATGVAAAYALAHGLTPRQAAQPGHVEHIRDRALYQDVRVPGSRLSIPDDLARAARITASSQAPLVLDEPDHDDGRALDRPWAQVFPVATRWIDDLAVHLRSTAPVPVELRWRLERVATLWQREDGVLVAGGRLRVGAHHHGWLTIPVRGEVRTGLHRLVLGAEQRVSWTAARQQPVATVAQFHHDSRAHPTSPWAELPEFAHWCQDKWLALSLRVTPRQYPYRAEDVRTGVAYPEDWTNQWASDPAQGLPQWIELAWDRPVRPTRLVLWFDTGLNTKLGLAPALWRAPECVRDYRVLGRAPGDTDWRVLATVRDNVQRVNRLDLPEVTVAALRVEVTATNEEELTEQRREQLSYWQRDGARELRASTPRGARIYQLVLHGAPG</sequence>
<dbReference type="Proteomes" id="UP001206128">
    <property type="component" value="Unassembled WGS sequence"/>
</dbReference>
<evidence type="ECO:0000313" key="6">
    <source>
        <dbReference type="EMBL" id="MCP2167790.1"/>
    </source>
</evidence>
<dbReference type="Gene3D" id="3.50.50.60">
    <property type="entry name" value="FAD/NAD(P)-binding domain"/>
    <property type="match status" value="1"/>
</dbReference>
<comment type="caution">
    <text evidence="6">The sequence shown here is derived from an EMBL/GenBank/DDBJ whole genome shotgun (WGS) entry which is preliminary data.</text>
</comment>
<dbReference type="InterPro" id="IPR039650">
    <property type="entry name" value="HdrA-like"/>
</dbReference>
<gene>
    <name evidence="6" type="ORF">LX83_004663</name>
</gene>
<keyword evidence="4" id="KW-0408">Iron</keyword>
<evidence type="ECO:0000256" key="1">
    <source>
        <dbReference type="ARBA" id="ARBA00022485"/>
    </source>
</evidence>
<keyword evidence="2" id="KW-0479">Metal-binding</keyword>
<dbReference type="AlphaFoldDB" id="A0AAE3GI10"/>
<accession>A0AAE3GI10</accession>
<dbReference type="EMBL" id="JAMTCK010000011">
    <property type="protein sequence ID" value="MCP2167790.1"/>
    <property type="molecule type" value="Genomic_DNA"/>
</dbReference>
<dbReference type="GO" id="GO:0046872">
    <property type="term" value="F:metal ion binding"/>
    <property type="evidence" value="ECO:0007669"/>
    <property type="project" value="UniProtKB-KW"/>
</dbReference>
<name>A0AAE3GI10_9PSEU</name>